<dbReference type="Proteomes" id="UP000317835">
    <property type="component" value="Chromosome"/>
</dbReference>
<gene>
    <name evidence="2" type="ORF">ElP_61190</name>
</gene>
<dbReference type="EMBL" id="CP036426">
    <property type="protein sequence ID" value="QDV38169.1"/>
    <property type="molecule type" value="Genomic_DNA"/>
</dbReference>
<feature type="transmembrane region" description="Helical" evidence="1">
    <location>
        <begin position="67"/>
        <end position="85"/>
    </location>
</feature>
<dbReference type="RefSeq" id="WP_145276462.1">
    <property type="nucleotide sequence ID" value="NZ_CP036426.1"/>
</dbReference>
<dbReference type="KEGG" id="tpla:ElP_61190"/>
<feature type="transmembrane region" description="Helical" evidence="1">
    <location>
        <begin position="44"/>
        <end position="61"/>
    </location>
</feature>
<feature type="transmembrane region" description="Helical" evidence="1">
    <location>
        <begin position="12"/>
        <end position="32"/>
    </location>
</feature>
<name>A0A518HBE4_9BACT</name>
<organism evidence="2 3">
    <name type="scientific">Tautonia plasticadhaerens</name>
    <dbReference type="NCBI Taxonomy" id="2527974"/>
    <lineage>
        <taxon>Bacteria</taxon>
        <taxon>Pseudomonadati</taxon>
        <taxon>Planctomycetota</taxon>
        <taxon>Planctomycetia</taxon>
        <taxon>Isosphaerales</taxon>
        <taxon>Isosphaeraceae</taxon>
        <taxon>Tautonia</taxon>
    </lineage>
</organism>
<dbReference type="AlphaFoldDB" id="A0A518HBE4"/>
<sequence>MDWTSSRPGIVFDLLVILFQVFGVLALVLSRLFATPRWSERGQWAFMVAVVGLGVAGALSGNQDSEFGLFAGLTMTTLLIGMTVGGGRDAADTPAVWAAPEGQPGS</sequence>
<protein>
    <submittedName>
        <fullName evidence="2">Uncharacterized protein</fullName>
    </submittedName>
</protein>
<evidence type="ECO:0000313" key="3">
    <source>
        <dbReference type="Proteomes" id="UP000317835"/>
    </source>
</evidence>
<dbReference type="OrthoDB" id="283648at2"/>
<accession>A0A518HBE4</accession>
<evidence type="ECO:0000256" key="1">
    <source>
        <dbReference type="SAM" id="Phobius"/>
    </source>
</evidence>
<reference evidence="2 3" key="1">
    <citation type="submission" date="2019-02" db="EMBL/GenBank/DDBJ databases">
        <title>Deep-cultivation of Planctomycetes and their phenomic and genomic characterization uncovers novel biology.</title>
        <authorList>
            <person name="Wiegand S."/>
            <person name="Jogler M."/>
            <person name="Boedeker C."/>
            <person name="Pinto D."/>
            <person name="Vollmers J."/>
            <person name="Rivas-Marin E."/>
            <person name="Kohn T."/>
            <person name="Peeters S.H."/>
            <person name="Heuer A."/>
            <person name="Rast P."/>
            <person name="Oberbeckmann S."/>
            <person name="Bunk B."/>
            <person name="Jeske O."/>
            <person name="Meyerdierks A."/>
            <person name="Storesund J.E."/>
            <person name="Kallscheuer N."/>
            <person name="Luecker S."/>
            <person name="Lage O.M."/>
            <person name="Pohl T."/>
            <person name="Merkel B.J."/>
            <person name="Hornburger P."/>
            <person name="Mueller R.-W."/>
            <person name="Bruemmer F."/>
            <person name="Labrenz M."/>
            <person name="Spormann A.M."/>
            <person name="Op den Camp H."/>
            <person name="Overmann J."/>
            <person name="Amann R."/>
            <person name="Jetten M.S.M."/>
            <person name="Mascher T."/>
            <person name="Medema M.H."/>
            <person name="Devos D.P."/>
            <person name="Kaster A.-K."/>
            <person name="Ovreas L."/>
            <person name="Rohde M."/>
            <person name="Galperin M.Y."/>
            <person name="Jogler C."/>
        </authorList>
    </citation>
    <scope>NUCLEOTIDE SEQUENCE [LARGE SCALE GENOMIC DNA]</scope>
    <source>
        <strain evidence="2 3">ElP</strain>
    </source>
</reference>
<keyword evidence="1" id="KW-0812">Transmembrane</keyword>
<proteinExistence type="predicted"/>
<evidence type="ECO:0000313" key="2">
    <source>
        <dbReference type="EMBL" id="QDV38169.1"/>
    </source>
</evidence>
<keyword evidence="1" id="KW-0472">Membrane</keyword>
<keyword evidence="3" id="KW-1185">Reference proteome</keyword>
<keyword evidence="1" id="KW-1133">Transmembrane helix</keyword>